<feature type="domain" description="PAC" evidence="4">
    <location>
        <begin position="318"/>
        <end position="370"/>
    </location>
</feature>
<accession>A0A3E1KAI2</accession>
<dbReference type="SUPFAM" id="SSF141868">
    <property type="entry name" value="EAL domain-like"/>
    <property type="match status" value="1"/>
</dbReference>
<feature type="domain" description="PAC" evidence="4">
    <location>
        <begin position="198"/>
        <end position="248"/>
    </location>
</feature>
<dbReference type="CDD" id="cd01949">
    <property type="entry name" value="GGDEF"/>
    <property type="match status" value="1"/>
</dbReference>
<dbReference type="InterPro" id="IPR035919">
    <property type="entry name" value="EAL_sf"/>
</dbReference>
<evidence type="ECO:0000259" key="4">
    <source>
        <dbReference type="PROSITE" id="PS50113"/>
    </source>
</evidence>
<organism evidence="7 8">
    <name type="scientific">Wenzhouxiangella sediminis</name>
    <dbReference type="NCBI Taxonomy" id="1792836"/>
    <lineage>
        <taxon>Bacteria</taxon>
        <taxon>Pseudomonadati</taxon>
        <taxon>Pseudomonadota</taxon>
        <taxon>Gammaproteobacteria</taxon>
        <taxon>Chromatiales</taxon>
        <taxon>Wenzhouxiangellaceae</taxon>
        <taxon>Wenzhouxiangella</taxon>
    </lineage>
</organism>
<dbReference type="InterPro" id="IPR052155">
    <property type="entry name" value="Biofilm_reg_signaling"/>
</dbReference>
<comment type="caution">
    <text evidence="7">The sequence shown here is derived from an EMBL/GenBank/DDBJ whole genome shotgun (WGS) entry which is preliminary data.</text>
</comment>
<dbReference type="AlphaFoldDB" id="A0A3E1KAI2"/>
<dbReference type="CDD" id="cd00130">
    <property type="entry name" value="PAS"/>
    <property type="match status" value="3"/>
</dbReference>
<dbReference type="InterPro" id="IPR001633">
    <property type="entry name" value="EAL_dom"/>
</dbReference>
<dbReference type="PROSITE" id="PS50883">
    <property type="entry name" value="EAL"/>
    <property type="match status" value="1"/>
</dbReference>
<evidence type="ECO:0000256" key="1">
    <source>
        <dbReference type="ARBA" id="ARBA00012282"/>
    </source>
</evidence>
<dbReference type="NCBIfam" id="TIGR00254">
    <property type="entry name" value="GGDEF"/>
    <property type="match status" value="1"/>
</dbReference>
<dbReference type="InterPro" id="IPR000014">
    <property type="entry name" value="PAS"/>
</dbReference>
<dbReference type="SUPFAM" id="SSF55073">
    <property type="entry name" value="Nucleotide cyclase"/>
    <property type="match status" value="1"/>
</dbReference>
<dbReference type="PROSITE" id="PS50112">
    <property type="entry name" value="PAS"/>
    <property type="match status" value="2"/>
</dbReference>
<proteinExistence type="predicted"/>
<dbReference type="OrthoDB" id="7053140at2"/>
<dbReference type="GO" id="GO:0006355">
    <property type="term" value="P:regulation of DNA-templated transcription"/>
    <property type="evidence" value="ECO:0007669"/>
    <property type="project" value="InterPro"/>
</dbReference>
<dbReference type="EC" id="3.1.4.52" evidence="1"/>
<keyword evidence="8" id="KW-1185">Reference proteome</keyword>
<dbReference type="InterPro" id="IPR000160">
    <property type="entry name" value="GGDEF_dom"/>
</dbReference>
<dbReference type="InterPro" id="IPR035965">
    <property type="entry name" value="PAS-like_dom_sf"/>
</dbReference>
<dbReference type="Pfam" id="PF00990">
    <property type="entry name" value="GGDEF"/>
    <property type="match status" value="1"/>
</dbReference>
<protein>
    <recommendedName>
        <fullName evidence="1">cyclic-guanylate-specific phosphodiesterase</fullName>
        <ecNumber evidence="1">3.1.4.52</ecNumber>
    </recommendedName>
</protein>
<dbReference type="CDD" id="cd01948">
    <property type="entry name" value="EAL"/>
    <property type="match status" value="1"/>
</dbReference>
<dbReference type="Gene3D" id="3.30.450.20">
    <property type="entry name" value="PAS domain"/>
    <property type="match status" value="3"/>
</dbReference>
<dbReference type="Pfam" id="PF00989">
    <property type="entry name" value="PAS"/>
    <property type="match status" value="1"/>
</dbReference>
<dbReference type="Pfam" id="PF00563">
    <property type="entry name" value="EAL"/>
    <property type="match status" value="1"/>
</dbReference>
<dbReference type="SMART" id="SM00091">
    <property type="entry name" value="PAS"/>
    <property type="match status" value="3"/>
</dbReference>
<dbReference type="EMBL" id="QUZK01000021">
    <property type="protein sequence ID" value="RFF31374.1"/>
    <property type="molecule type" value="Genomic_DNA"/>
</dbReference>
<dbReference type="Pfam" id="PF13426">
    <property type="entry name" value="PAS_9"/>
    <property type="match status" value="2"/>
</dbReference>
<dbReference type="PROSITE" id="PS50113">
    <property type="entry name" value="PAC"/>
    <property type="match status" value="2"/>
</dbReference>
<dbReference type="SMART" id="SM00052">
    <property type="entry name" value="EAL"/>
    <property type="match status" value="1"/>
</dbReference>
<keyword evidence="2" id="KW-0973">c-di-GMP</keyword>
<dbReference type="RefSeq" id="WP_116649980.1">
    <property type="nucleotide sequence ID" value="NZ_QUZK01000021.1"/>
</dbReference>
<dbReference type="Proteomes" id="UP000260351">
    <property type="component" value="Unassembled WGS sequence"/>
</dbReference>
<evidence type="ECO:0000259" key="5">
    <source>
        <dbReference type="PROSITE" id="PS50883"/>
    </source>
</evidence>
<dbReference type="InterPro" id="IPR043128">
    <property type="entry name" value="Rev_trsase/Diguanyl_cyclase"/>
</dbReference>
<dbReference type="InterPro" id="IPR013767">
    <property type="entry name" value="PAS_fold"/>
</dbReference>
<dbReference type="InterPro" id="IPR029787">
    <property type="entry name" value="Nucleotide_cyclase"/>
</dbReference>
<dbReference type="GO" id="GO:0071111">
    <property type="term" value="F:cyclic-guanylate-specific phosphodiesterase activity"/>
    <property type="evidence" value="ECO:0007669"/>
    <property type="project" value="UniProtKB-EC"/>
</dbReference>
<feature type="domain" description="PAS" evidence="3">
    <location>
        <begin position="124"/>
        <end position="194"/>
    </location>
</feature>
<evidence type="ECO:0000256" key="2">
    <source>
        <dbReference type="ARBA" id="ARBA00022636"/>
    </source>
</evidence>
<dbReference type="InterPro" id="IPR000700">
    <property type="entry name" value="PAS-assoc_C"/>
</dbReference>
<reference evidence="7 8" key="1">
    <citation type="submission" date="2018-08" db="EMBL/GenBank/DDBJ databases">
        <title>Wenzhouxiangella salilacus sp. nov., a novel bacterium isolated from a saline lake in Xinjiang Province, China.</title>
        <authorList>
            <person name="Han S."/>
        </authorList>
    </citation>
    <scope>NUCLEOTIDE SEQUENCE [LARGE SCALE GENOMIC DNA]</scope>
    <source>
        <strain evidence="7 8">XDB06</strain>
    </source>
</reference>
<dbReference type="NCBIfam" id="TIGR00229">
    <property type="entry name" value="sensory_box"/>
    <property type="match status" value="3"/>
</dbReference>
<dbReference type="SUPFAM" id="SSF55785">
    <property type="entry name" value="PYP-like sensor domain (PAS domain)"/>
    <property type="match status" value="3"/>
</dbReference>
<feature type="domain" description="GGDEF" evidence="6">
    <location>
        <begin position="402"/>
        <end position="532"/>
    </location>
</feature>
<dbReference type="FunFam" id="3.20.20.450:FF:000001">
    <property type="entry name" value="Cyclic di-GMP phosphodiesterase yahA"/>
    <property type="match status" value="1"/>
</dbReference>
<dbReference type="PROSITE" id="PS50887">
    <property type="entry name" value="GGDEF"/>
    <property type="match status" value="1"/>
</dbReference>
<sequence length="801" mass="88843">MSNGPGSVFENNYSVMLLLDPSDGRIVDANPAAERFYGWSRETLRSMRISEINLLDDAEIRRRMDEARQARRNSFLFRHRTADGSVRDVQVNSGLIDHDGRKLLYSIIQDAGEYLATLRALEKSEHKFQQVIETAPDAIFIHCDLTFGYANHQTARLLGLDNEKSLIGQPVLDYVHPEFRDLARSRISQMTDTGDGAPPVEVDMLHADGSIIHVEVSSVPIEHEGREGILVIARDITLRRKGIQRLRLSATVFENTGEGIIITDHESRIVGVNRAFSRITGYAEQDVLGQNPNLLQSGRQGRSFYRRMWKTLQERGRWQGELWNRRKDGSIYPQLTRINAVSDEQGALTHYVAVITDLSELHSSQRKIERLYYHDLLTGLPNRVMFLDRLKAALGRVSGGRNPVHVLHIDLDGFKHINESLGLQAGDQVLQETARRLQGVLSSHHLVARIGADEFAVLIGGGAPPEAMAESVRSALAEPISINNRVLFATASVGIAACTQAGSDPETLLQQSDAASHQAQSDGGNLVRHYNEELGQYARDRVLLAAQLRQAIEDRELIVHYQPQVDLETGQVVGLEALVRWLHPDLGLLSPERFIPIAEDTGLITDLGELVLDTACGQARAWLDAGIDFGRISVNVSGIQVQRSDLQGTVERILFEHDLPARHLELELTESFIMGTGESAAELLGGLKQLGLCIAMDDFGTGYSSLAYLKELPVDTLKIDQSFTRSLENNQRDAAICQAIVALSQALGFRTLAEGVETRAQRERLQSIGCRFGQGFLFDRAVPPERVPAVIESINARRTTA</sequence>
<dbReference type="Gene3D" id="3.20.20.450">
    <property type="entry name" value="EAL domain"/>
    <property type="match status" value="1"/>
</dbReference>
<evidence type="ECO:0000313" key="7">
    <source>
        <dbReference type="EMBL" id="RFF31374.1"/>
    </source>
</evidence>
<feature type="domain" description="EAL" evidence="5">
    <location>
        <begin position="541"/>
        <end position="795"/>
    </location>
</feature>
<evidence type="ECO:0000259" key="3">
    <source>
        <dbReference type="PROSITE" id="PS50112"/>
    </source>
</evidence>
<name>A0A3E1KAI2_9GAMM</name>
<gene>
    <name evidence="7" type="ORF">DZC52_04755</name>
</gene>
<feature type="domain" description="PAS" evidence="3">
    <location>
        <begin position="245"/>
        <end position="291"/>
    </location>
</feature>
<dbReference type="PANTHER" id="PTHR44757:SF2">
    <property type="entry name" value="BIOFILM ARCHITECTURE MAINTENANCE PROTEIN MBAA"/>
    <property type="match status" value="1"/>
</dbReference>
<dbReference type="Gene3D" id="3.30.70.270">
    <property type="match status" value="1"/>
</dbReference>
<evidence type="ECO:0000259" key="6">
    <source>
        <dbReference type="PROSITE" id="PS50887"/>
    </source>
</evidence>
<dbReference type="SMART" id="SM00086">
    <property type="entry name" value="PAC"/>
    <property type="match status" value="3"/>
</dbReference>
<dbReference type="PANTHER" id="PTHR44757">
    <property type="entry name" value="DIGUANYLATE CYCLASE DGCP"/>
    <property type="match status" value="1"/>
</dbReference>
<dbReference type="SMART" id="SM00267">
    <property type="entry name" value="GGDEF"/>
    <property type="match status" value="1"/>
</dbReference>
<evidence type="ECO:0000313" key="8">
    <source>
        <dbReference type="Proteomes" id="UP000260351"/>
    </source>
</evidence>
<dbReference type="InterPro" id="IPR001610">
    <property type="entry name" value="PAC"/>
</dbReference>